<organism evidence="2 3">
    <name type="scientific">Neotamlana sedimentorum</name>
    <dbReference type="NCBI Taxonomy" id="1435349"/>
    <lineage>
        <taxon>Bacteria</taxon>
        <taxon>Pseudomonadati</taxon>
        <taxon>Bacteroidota</taxon>
        <taxon>Flavobacteriia</taxon>
        <taxon>Flavobacteriales</taxon>
        <taxon>Flavobacteriaceae</taxon>
        <taxon>Neotamlana</taxon>
    </lineage>
</organism>
<dbReference type="SUPFAM" id="SSF48576">
    <property type="entry name" value="Terpenoid synthases"/>
    <property type="match status" value="1"/>
</dbReference>
<dbReference type="AlphaFoldDB" id="A0A0D7W719"/>
<dbReference type="InterPro" id="IPR033904">
    <property type="entry name" value="Trans_IPPS_HH"/>
</dbReference>
<dbReference type="CDD" id="cd00683">
    <property type="entry name" value="Trans_IPPS_HH"/>
    <property type="match status" value="1"/>
</dbReference>
<dbReference type="InterPro" id="IPR019845">
    <property type="entry name" value="Squalene/phytoene_synthase_CS"/>
</dbReference>
<gene>
    <name evidence="2" type="ORF">PW52_12535</name>
</gene>
<dbReference type="OrthoDB" id="9787280at2"/>
<dbReference type="InterPro" id="IPR008949">
    <property type="entry name" value="Isoprenoid_synthase_dom_sf"/>
</dbReference>
<comment type="caution">
    <text evidence="2">The sequence shown here is derived from an EMBL/GenBank/DDBJ whole genome shotgun (WGS) entry which is preliminary data.</text>
</comment>
<dbReference type="Proteomes" id="UP000032578">
    <property type="component" value="Unassembled WGS sequence"/>
</dbReference>
<dbReference type="STRING" id="1435349.PW52_12535"/>
<protein>
    <submittedName>
        <fullName evidence="2">Phytoene synthase</fullName>
    </submittedName>
</protein>
<dbReference type="SFLD" id="SFLDS00005">
    <property type="entry name" value="Isoprenoid_Synthase_Type_I"/>
    <property type="match status" value="1"/>
</dbReference>
<dbReference type="PANTHER" id="PTHR31480">
    <property type="entry name" value="BIFUNCTIONAL LYCOPENE CYCLASE/PHYTOENE SYNTHASE"/>
    <property type="match status" value="1"/>
</dbReference>
<evidence type="ECO:0000313" key="2">
    <source>
        <dbReference type="EMBL" id="KJD34926.1"/>
    </source>
</evidence>
<dbReference type="Pfam" id="PF00494">
    <property type="entry name" value="SQS_PSY"/>
    <property type="match status" value="1"/>
</dbReference>
<sequence length="279" mass="32752">MKTLFDTVSYSSSKLVTQTYSTSFSMATKMLYKTIRRDIYNIYGFVRFADEIVDSFHDYEQEHLFNKFHEDLKLALKHKISLNPILNSFQYTFHKYNIDISLVDAFMHSMKTDLHKNVYLTQEEFKTYIYGSADVVGLMCLKVFVKGDNAKYEALKDSAMALGSAFQKVNFLRDLKADFDTLNRSYFPNTDLQNLNEFDKTEIIRDIENDFKNGLNGIKKLPIEAKFGVFTAYRYYKQLLDKLKKTPALKIKESRIRVSNTKKVELLMRSYVKYQLNLL</sequence>
<dbReference type="EMBL" id="JTDW01000010">
    <property type="protein sequence ID" value="KJD34926.1"/>
    <property type="molecule type" value="Genomic_DNA"/>
</dbReference>
<dbReference type="Gene3D" id="1.10.600.10">
    <property type="entry name" value="Farnesyl Diphosphate Synthase"/>
    <property type="match status" value="1"/>
</dbReference>
<dbReference type="RefSeq" id="WP_044633306.1">
    <property type="nucleotide sequence ID" value="NZ_JTDW01000010.1"/>
</dbReference>
<name>A0A0D7W719_9FLAO</name>
<dbReference type="GO" id="GO:0004311">
    <property type="term" value="F:geranylgeranyl diphosphate synthase activity"/>
    <property type="evidence" value="ECO:0007669"/>
    <property type="project" value="InterPro"/>
</dbReference>
<dbReference type="InterPro" id="IPR044843">
    <property type="entry name" value="Trans_IPPS_bact-type"/>
</dbReference>
<dbReference type="SFLD" id="SFLDG01212">
    <property type="entry name" value="Phytoene_synthase_like"/>
    <property type="match status" value="1"/>
</dbReference>
<proteinExistence type="predicted"/>
<dbReference type="InterPro" id="IPR002060">
    <property type="entry name" value="Squ/phyt_synthse"/>
</dbReference>
<reference evidence="2 3" key="1">
    <citation type="submission" date="2014-11" db="EMBL/GenBank/DDBJ databases">
        <title>Tamlana sedimentorum sp. nov., isolated from shallow sand sediments of the Sea of Japan.</title>
        <authorList>
            <person name="Romanenko L.A."/>
        </authorList>
    </citation>
    <scope>NUCLEOTIDE SEQUENCE [LARGE SCALE GENOMIC DNA]</scope>
    <source>
        <strain evidence="2 3">JCM 19808</strain>
    </source>
</reference>
<accession>A0A0D7W719</accession>
<evidence type="ECO:0000256" key="1">
    <source>
        <dbReference type="ARBA" id="ARBA00022679"/>
    </source>
</evidence>
<keyword evidence="1" id="KW-0808">Transferase</keyword>
<dbReference type="PATRIC" id="fig|1435349.4.peg.526"/>
<dbReference type="SFLD" id="SFLDG01018">
    <property type="entry name" value="Squalene/Phytoene_Synthase_Lik"/>
    <property type="match status" value="1"/>
</dbReference>
<dbReference type="PROSITE" id="PS01045">
    <property type="entry name" value="SQUALEN_PHYTOEN_SYN_2"/>
    <property type="match status" value="1"/>
</dbReference>
<dbReference type="GO" id="GO:0016117">
    <property type="term" value="P:carotenoid biosynthetic process"/>
    <property type="evidence" value="ECO:0007669"/>
    <property type="project" value="UniProtKB-ARBA"/>
</dbReference>
<evidence type="ECO:0000313" key="3">
    <source>
        <dbReference type="Proteomes" id="UP000032578"/>
    </source>
</evidence>
<dbReference type="GO" id="GO:0051996">
    <property type="term" value="F:squalene synthase [NAD(P)H] activity"/>
    <property type="evidence" value="ECO:0007669"/>
    <property type="project" value="InterPro"/>
</dbReference>
<keyword evidence="3" id="KW-1185">Reference proteome</keyword>